<feature type="compositionally biased region" description="Polar residues" evidence="1">
    <location>
        <begin position="22"/>
        <end position="34"/>
    </location>
</feature>
<accession>A0A250XM67</accession>
<evidence type="ECO:0000313" key="2">
    <source>
        <dbReference type="EMBL" id="GAX84116.1"/>
    </source>
</evidence>
<dbReference type="OrthoDB" id="10692660at2759"/>
<reference evidence="2 3" key="1">
    <citation type="submission" date="2017-08" db="EMBL/GenBank/DDBJ databases">
        <title>Acidophilic green algal genome provides insights into adaptation to an acidic environment.</title>
        <authorList>
            <person name="Hirooka S."/>
            <person name="Hirose Y."/>
            <person name="Kanesaki Y."/>
            <person name="Higuchi S."/>
            <person name="Fujiwara T."/>
            <person name="Onuma R."/>
            <person name="Era A."/>
            <person name="Ohbayashi R."/>
            <person name="Uzuka A."/>
            <person name="Nozaki H."/>
            <person name="Yoshikawa H."/>
            <person name="Miyagishima S.Y."/>
        </authorList>
    </citation>
    <scope>NUCLEOTIDE SEQUENCE [LARGE SCALE GENOMIC DNA]</scope>
    <source>
        <strain evidence="2 3">NIES-2499</strain>
    </source>
</reference>
<evidence type="ECO:0000256" key="1">
    <source>
        <dbReference type="SAM" id="MobiDB-lite"/>
    </source>
</evidence>
<feature type="region of interest" description="Disordered" evidence="1">
    <location>
        <begin position="22"/>
        <end position="43"/>
    </location>
</feature>
<evidence type="ECO:0000313" key="3">
    <source>
        <dbReference type="Proteomes" id="UP000232323"/>
    </source>
</evidence>
<feature type="region of interest" description="Disordered" evidence="1">
    <location>
        <begin position="625"/>
        <end position="644"/>
    </location>
</feature>
<feature type="compositionally biased region" description="Low complexity" evidence="1">
    <location>
        <begin position="628"/>
        <end position="637"/>
    </location>
</feature>
<feature type="compositionally biased region" description="Basic and acidic residues" evidence="1">
    <location>
        <begin position="784"/>
        <end position="800"/>
    </location>
</feature>
<protein>
    <submittedName>
        <fullName evidence="2">Uncharacterized protein</fullName>
    </submittedName>
</protein>
<dbReference type="EMBL" id="BEGY01000116">
    <property type="protein sequence ID" value="GAX84116.1"/>
    <property type="molecule type" value="Genomic_DNA"/>
</dbReference>
<organism evidence="2 3">
    <name type="scientific">Chlamydomonas eustigma</name>
    <dbReference type="NCBI Taxonomy" id="1157962"/>
    <lineage>
        <taxon>Eukaryota</taxon>
        <taxon>Viridiplantae</taxon>
        <taxon>Chlorophyta</taxon>
        <taxon>core chlorophytes</taxon>
        <taxon>Chlorophyceae</taxon>
        <taxon>CS clade</taxon>
        <taxon>Chlamydomonadales</taxon>
        <taxon>Chlamydomonadaceae</taxon>
        <taxon>Chlamydomonas</taxon>
    </lineage>
</organism>
<dbReference type="AlphaFoldDB" id="A0A250XM67"/>
<keyword evidence="3" id="KW-1185">Reference proteome</keyword>
<dbReference type="Proteomes" id="UP000232323">
    <property type="component" value="Unassembled WGS sequence"/>
</dbReference>
<gene>
    <name evidence="2" type="ORF">CEUSTIGMA_g11539.t1</name>
</gene>
<proteinExistence type="predicted"/>
<feature type="region of interest" description="Disordered" evidence="1">
    <location>
        <begin position="776"/>
        <end position="803"/>
    </location>
</feature>
<sequence>MLGSGTAEGCDHSSLEQATTLHTAQHDAGTSAQPFVQPGGPWSPSSSAVHADLLELPVLSGFVDMMQISAGRRGGCSPPLKLLSSLTETNIKYLRSIEIAEGGIMELGAVPCALLDCDVAASCHNANNTDDGITMRMSTVLPPFSQALRIGPPMCLMTSSDTCGGGICLLRSRQKAGQKLHSGEGMMHVHTSANEKEKSILSVATTWQDHHASTRMMAMMNRKSTSSSGNKVERLGSDKRVVITGSTIMPTSGGFGAIIAQDLNLRDVDADLYYVLPMQPLACKIASTTSTHLLGSRLSEPSILSASSASATWRSAFLHLQNVIVHYPAAVSSRGVSSYYHCNHESSALASVHDSSSLDLYLDWSVIGNIPEDTAVLMQQKAHIGSSSNHRNALYEVISAAPKMLWKQLHPSFSTNTSFPVFVDSASSTITSTACPPGHVQTYDEVQPQDDELLHLLKDIMLSGKQRRQQQHLHRQPSTKTAGTFLTCCLDLLRAHSTSPCADNKLLDLDPCRACCASPAGNNGTMTIGSITDDAVQFHSNKSAAAAQNLADEAAGQPPMCPKRSQQEAALPNKILDIEKCIVPFPHVPTADEELTRRDLDVGCSRSTSLKIPLPTVHNSRVVTLDPSSSDGLESSSVCHHHEEGSRSISSVEAAVAAAGAAIQPVAAGAAIQPVAAAGAAIQPVAAAGAAIQPHTSVNAAVSVSSNSHVQLLKGLAKAEEVLISRILKLPQLQGGFEACSEEVQIILNSDLWQPGVPEQLMKSLQARLALLQVRKTPSSNNEKASDEKSRGAPTEKNEDSELTAAVQRVPLTKLLQLCTALAIVRRTACCIRTCGIMVAYLYLKHMLQKTPRSPILLLMYQVSYTVADVSGSA</sequence>
<comment type="caution">
    <text evidence="2">The sequence shown here is derived from an EMBL/GenBank/DDBJ whole genome shotgun (WGS) entry which is preliminary data.</text>
</comment>
<name>A0A250XM67_9CHLO</name>